<gene>
    <name evidence="1" type="ORF">BECKUNK1418G_GA0071005_108615</name>
    <name evidence="2" type="ORF">BECKUNK1418H_GA0071006_105415</name>
</gene>
<evidence type="ECO:0000313" key="2">
    <source>
        <dbReference type="EMBL" id="VFK71198.1"/>
    </source>
</evidence>
<protein>
    <submittedName>
        <fullName evidence="1">Uncharacterized protein</fullName>
    </submittedName>
</protein>
<sequence>MVHSILISWLGGIISAWMQGAHTWNSELFQVCATQQASTWYFVLTWKFKWNGPLAKLSGK</sequence>
<accession>A0A451AJV2</accession>
<proteinExistence type="predicted"/>
<dbReference type="EMBL" id="CAADGD010000054">
    <property type="protein sequence ID" value="VFK71198.1"/>
    <property type="molecule type" value="Genomic_DNA"/>
</dbReference>
<organism evidence="1">
    <name type="scientific">Candidatus Kentrum sp. UNK</name>
    <dbReference type="NCBI Taxonomy" id="2126344"/>
    <lineage>
        <taxon>Bacteria</taxon>
        <taxon>Pseudomonadati</taxon>
        <taxon>Pseudomonadota</taxon>
        <taxon>Gammaproteobacteria</taxon>
        <taxon>Candidatus Kentrum</taxon>
    </lineage>
</organism>
<reference evidence="1" key="1">
    <citation type="submission" date="2019-02" db="EMBL/GenBank/DDBJ databases">
        <authorList>
            <person name="Gruber-Vodicka R. H."/>
            <person name="Seah K. B. B."/>
        </authorList>
    </citation>
    <scope>NUCLEOTIDE SEQUENCE</scope>
    <source>
        <strain evidence="2">BECK_BY19</strain>
        <strain evidence="1">BECK_BY8</strain>
    </source>
</reference>
<dbReference type="AlphaFoldDB" id="A0A451AJV2"/>
<name>A0A451AJV2_9GAMM</name>
<dbReference type="EMBL" id="CAADFZ010000086">
    <property type="protein sequence ID" value="VFK66294.1"/>
    <property type="molecule type" value="Genomic_DNA"/>
</dbReference>
<evidence type="ECO:0000313" key="1">
    <source>
        <dbReference type="EMBL" id="VFK66294.1"/>
    </source>
</evidence>